<sequence length="434" mass="47547">MSLRRLLGLYSAAAAFPGLLRRSFSFTTSGTPPPWAFIERSTEAAEGLSVRLRYPPSLSTIRVPKRLVRTSPAPDHDADVIQSISGSVCSASSDGLLILSYFDLRLEAPILAQRGAARLRKTPADLAPGYGAHCTHFVCNPVTGELSCLPDPRTSDPVSKVMCGLHTGLLTRADGGHDGPPDRFALAELHGNQMVRFLSETGEWEVVPVSPCQLPDARRMVLDHDVVAFGGRLWWLDVTCGAVSVDPFSDRPELCFVELPRDSVLPAAAQDGCDCAGTSGCGESPQHRRLCVSEGRLRYIEVAREEPFVLSTFALDEEASGWTLQHRLDLSRFRFQFQDYCPHPWLPLKEGDTPQIGFLDPLDDSWIYMSATIATLEDTPRVVFVVDMKKEDVIMSSAYRSGIPSFVPCVLPPWLGSSQIPSAGSDSLLNLLDY</sequence>
<dbReference type="InterPro" id="IPR011676">
    <property type="entry name" value="DUF1618"/>
</dbReference>
<dbReference type="AlphaFoldDB" id="A0AAD8U4H3"/>
<dbReference type="EMBL" id="JAUUTY010000001">
    <property type="protein sequence ID" value="KAK1697528.1"/>
    <property type="molecule type" value="Genomic_DNA"/>
</dbReference>
<proteinExistence type="predicted"/>
<evidence type="ECO:0000313" key="2">
    <source>
        <dbReference type="EMBL" id="KAK1697528.1"/>
    </source>
</evidence>
<keyword evidence="3" id="KW-1185">Reference proteome</keyword>
<accession>A0AAD8U4H3</accession>
<feature type="domain" description="DUF1618" evidence="1">
    <location>
        <begin position="235"/>
        <end position="347"/>
    </location>
</feature>
<dbReference type="Proteomes" id="UP001231189">
    <property type="component" value="Unassembled WGS sequence"/>
</dbReference>
<protein>
    <recommendedName>
        <fullName evidence="1">DUF1618 domain-containing protein</fullName>
    </recommendedName>
</protein>
<gene>
    <name evidence="2" type="ORF">QYE76_014225</name>
</gene>
<dbReference type="PANTHER" id="PTHR33086:SF98">
    <property type="entry name" value="OS05G0468200 PROTEIN"/>
    <property type="match status" value="1"/>
</dbReference>
<evidence type="ECO:0000313" key="3">
    <source>
        <dbReference type="Proteomes" id="UP001231189"/>
    </source>
</evidence>
<name>A0AAD8U4H3_LOLMU</name>
<dbReference type="PANTHER" id="PTHR33086">
    <property type="entry name" value="OS05G0468200 PROTEIN-RELATED"/>
    <property type="match status" value="1"/>
</dbReference>
<evidence type="ECO:0000259" key="1">
    <source>
        <dbReference type="Pfam" id="PF07762"/>
    </source>
</evidence>
<dbReference type="Pfam" id="PF07762">
    <property type="entry name" value="DUF1618"/>
    <property type="match status" value="1"/>
</dbReference>
<reference evidence="2" key="1">
    <citation type="submission" date="2023-07" db="EMBL/GenBank/DDBJ databases">
        <title>A chromosome-level genome assembly of Lolium multiflorum.</title>
        <authorList>
            <person name="Chen Y."/>
            <person name="Copetti D."/>
            <person name="Kolliker R."/>
            <person name="Studer B."/>
        </authorList>
    </citation>
    <scope>NUCLEOTIDE SEQUENCE</scope>
    <source>
        <strain evidence="2">02402/16</strain>
        <tissue evidence="2">Leaf</tissue>
    </source>
</reference>
<comment type="caution">
    <text evidence="2">The sequence shown here is derived from an EMBL/GenBank/DDBJ whole genome shotgun (WGS) entry which is preliminary data.</text>
</comment>
<organism evidence="2 3">
    <name type="scientific">Lolium multiflorum</name>
    <name type="common">Italian ryegrass</name>
    <name type="synonym">Lolium perenne subsp. multiflorum</name>
    <dbReference type="NCBI Taxonomy" id="4521"/>
    <lineage>
        <taxon>Eukaryota</taxon>
        <taxon>Viridiplantae</taxon>
        <taxon>Streptophyta</taxon>
        <taxon>Embryophyta</taxon>
        <taxon>Tracheophyta</taxon>
        <taxon>Spermatophyta</taxon>
        <taxon>Magnoliopsida</taxon>
        <taxon>Liliopsida</taxon>
        <taxon>Poales</taxon>
        <taxon>Poaceae</taxon>
        <taxon>BOP clade</taxon>
        <taxon>Pooideae</taxon>
        <taxon>Poodae</taxon>
        <taxon>Poeae</taxon>
        <taxon>Poeae Chloroplast Group 2 (Poeae type)</taxon>
        <taxon>Loliodinae</taxon>
        <taxon>Loliinae</taxon>
        <taxon>Lolium</taxon>
    </lineage>
</organism>